<dbReference type="Pfam" id="PF13180">
    <property type="entry name" value="PDZ_2"/>
    <property type="match status" value="1"/>
</dbReference>
<evidence type="ECO:0000256" key="2">
    <source>
        <dbReference type="ARBA" id="ARBA00022670"/>
    </source>
</evidence>
<dbReference type="SUPFAM" id="SSF50494">
    <property type="entry name" value="Trypsin-like serine proteases"/>
    <property type="match status" value="1"/>
</dbReference>
<feature type="transmembrane region" description="Helical" evidence="5">
    <location>
        <begin position="55"/>
        <end position="77"/>
    </location>
</feature>
<gene>
    <name evidence="7" type="ORF">CIAN88_10995</name>
</gene>
<name>A0A099I567_CLOIN</name>
<dbReference type="PROSITE" id="PS50106">
    <property type="entry name" value="PDZ"/>
    <property type="match status" value="1"/>
</dbReference>
<keyword evidence="5" id="KW-0472">Membrane</keyword>
<organism evidence="7 8">
    <name type="scientific">Clostridium innocuum</name>
    <dbReference type="NCBI Taxonomy" id="1522"/>
    <lineage>
        <taxon>Bacteria</taxon>
        <taxon>Bacillati</taxon>
        <taxon>Bacillota</taxon>
        <taxon>Clostridia</taxon>
        <taxon>Eubacteriales</taxon>
        <taxon>Clostridiaceae</taxon>
        <taxon>Clostridium</taxon>
    </lineage>
</organism>
<dbReference type="RefSeq" id="WP_044905458.1">
    <property type="nucleotide sequence ID" value="NZ_JQIF01000047.1"/>
</dbReference>
<dbReference type="SMART" id="SM00228">
    <property type="entry name" value="PDZ"/>
    <property type="match status" value="1"/>
</dbReference>
<dbReference type="Gene3D" id="2.40.10.10">
    <property type="entry name" value="Trypsin-like serine proteases"/>
    <property type="match status" value="2"/>
</dbReference>
<protein>
    <submittedName>
        <fullName evidence="7">Serine protease HtrA</fullName>
    </submittedName>
</protein>
<feature type="compositionally biased region" description="Basic and acidic residues" evidence="4">
    <location>
        <begin position="7"/>
        <end position="26"/>
    </location>
</feature>
<dbReference type="Gene3D" id="2.30.42.10">
    <property type="match status" value="1"/>
</dbReference>
<dbReference type="Pfam" id="PF13365">
    <property type="entry name" value="Trypsin_2"/>
    <property type="match status" value="1"/>
</dbReference>
<comment type="caution">
    <text evidence="7">The sequence shown here is derived from an EMBL/GenBank/DDBJ whole genome shotgun (WGS) entry which is preliminary data.</text>
</comment>
<keyword evidence="5" id="KW-0812">Transmembrane</keyword>
<feature type="region of interest" description="Disordered" evidence="4">
    <location>
        <begin position="1"/>
        <end position="31"/>
    </location>
</feature>
<evidence type="ECO:0000313" key="8">
    <source>
        <dbReference type="Proteomes" id="UP000030008"/>
    </source>
</evidence>
<comment type="similarity">
    <text evidence="1">Belongs to the peptidase S1C family.</text>
</comment>
<accession>A0A099I567</accession>
<evidence type="ECO:0000256" key="4">
    <source>
        <dbReference type="SAM" id="MobiDB-lite"/>
    </source>
</evidence>
<evidence type="ECO:0000256" key="3">
    <source>
        <dbReference type="ARBA" id="ARBA00022801"/>
    </source>
</evidence>
<dbReference type="InterPro" id="IPR001478">
    <property type="entry name" value="PDZ"/>
</dbReference>
<dbReference type="AlphaFoldDB" id="A0A099I567"/>
<dbReference type="InterPro" id="IPR051201">
    <property type="entry name" value="Chloro_Bact_Ser_Proteases"/>
</dbReference>
<evidence type="ECO:0000256" key="1">
    <source>
        <dbReference type="ARBA" id="ARBA00010541"/>
    </source>
</evidence>
<dbReference type="EMBL" id="JQIF01000047">
    <property type="protein sequence ID" value="KGJ53109.1"/>
    <property type="molecule type" value="Genomic_DNA"/>
</dbReference>
<dbReference type="Proteomes" id="UP000030008">
    <property type="component" value="Unassembled WGS sequence"/>
</dbReference>
<dbReference type="SUPFAM" id="SSF50156">
    <property type="entry name" value="PDZ domain-like"/>
    <property type="match status" value="1"/>
</dbReference>
<evidence type="ECO:0000256" key="5">
    <source>
        <dbReference type="SAM" id="Phobius"/>
    </source>
</evidence>
<feature type="domain" description="PDZ" evidence="6">
    <location>
        <begin position="316"/>
        <end position="399"/>
    </location>
</feature>
<dbReference type="GO" id="GO:0006508">
    <property type="term" value="P:proteolysis"/>
    <property type="evidence" value="ECO:0007669"/>
    <property type="project" value="UniProtKB-KW"/>
</dbReference>
<dbReference type="PANTHER" id="PTHR43343">
    <property type="entry name" value="PEPTIDASE S12"/>
    <property type="match status" value="1"/>
</dbReference>
<keyword evidence="5" id="KW-1133">Transmembrane helix</keyword>
<dbReference type="PANTHER" id="PTHR43343:SF3">
    <property type="entry name" value="PROTEASE DO-LIKE 8, CHLOROPLASTIC"/>
    <property type="match status" value="1"/>
</dbReference>
<dbReference type="InterPro" id="IPR043504">
    <property type="entry name" value="Peptidase_S1_PA_chymotrypsin"/>
</dbReference>
<evidence type="ECO:0000259" key="6">
    <source>
        <dbReference type="PROSITE" id="PS50106"/>
    </source>
</evidence>
<dbReference type="PRINTS" id="PR00834">
    <property type="entry name" value="PROTEASES2C"/>
</dbReference>
<evidence type="ECO:0000313" key="7">
    <source>
        <dbReference type="EMBL" id="KGJ53109.1"/>
    </source>
</evidence>
<sequence length="431" mass="45301">MEDFEVYEEHNEEDVKQNSFNEKSENTEMNMDDAAAGAPLQKEKKPSFMKRHKNACIISGCLLISIGGGFGGATLAYQLSKSNGNGTVLYQAVEKTNSSKSNTANATSMSVKDIANEAMESVVEIKTESVSTNEFFQQAVQSGAGSGVILSKDGYIVTNNHVIDGASKIKVTTKDGKSYDAKLIGNDSSTDLAVIKVEANNLKPAVLGNSSKLEVGDTAVAIGNPLGELGGTVTSGIISALDREVTIDNQTMHLLQTNAAINPGNSGGGLFNDQGELIGIVNAKSSGSNIEGLGFAIPIDRAKDVITNLIENGYVKGRASLGVTLTLGTSNNPFSSDTSTQVYIASVVEGKAADKAGLQAGDQILKVDDKDVESISDVKTVVNSHKAGETMKITVLRDRSTKTFTVTLGEADNTTSSSDEGTSRQTPNQNR</sequence>
<reference evidence="7 8" key="1">
    <citation type="submission" date="2014-08" db="EMBL/GenBank/DDBJ databases">
        <title>Clostridium innocuum, an unnegligible vancomycin-resistant pathogen causing extra-intestinal infections.</title>
        <authorList>
            <person name="Feng Y."/>
            <person name="Chiu C.-H."/>
        </authorList>
    </citation>
    <scope>NUCLEOTIDE SEQUENCE [LARGE SCALE GENOMIC DNA]</scope>
    <source>
        <strain evidence="7 8">AN88</strain>
    </source>
</reference>
<dbReference type="InterPro" id="IPR036034">
    <property type="entry name" value="PDZ_sf"/>
</dbReference>
<dbReference type="InterPro" id="IPR009003">
    <property type="entry name" value="Peptidase_S1_PA"/>
</dbReference>
<keyword evidence="2 7" id="KW-0645">Protease</keyword>
<keyword evidence="3" id="KW-0378">Hydrolase</keyword>
<dbReference type="GO" id="GO:0004252">
    <property type="term" value="F:serine-type endopeptidase activity"/>
    <property type="evidence" value="ECO:0007669"/>
    <property type="project" value="InterPro"/>
</dbReference>
<feature type="region of interest" description="Disordered" evidence="4">
    <location>
        <begin position="407"/>
        <end position="431"/>
    </location>
</feature>
<dbReference type="InterPro" id="IPR001940">
    <property type="entry name" value="Peptidase_S1C"/>
</dbReference>
<proteinExistence type="inferred from homology"/>